<gene>
    <name evidence="7" type="ORF">AW171_hschr52916</name>
</gene>
<evidence type="ECO:0000256" key="1">
    <source>
        <dbReference type="ARBA" id="ARBA00005641"/>
    </source>
</evidence>
<evidence type="ECO:0000313" key="7">
    <source>
        <dbReference type="EMBL" id="AMD20986.1"/>
    </source>
</evidence>
<dbReference type="Pfam" id="PF00150">
    <property type="entry name" value="Cellulase"/>
    <property type="match status" value="1"/>
</dbReference>
<dbReference type="PANTHER" id="PTHR31297">
    <property type="entry name" value="GLUCAN ENDO-1,6-BETA-GLUCOSIDASE B"/>
    <property type="match status" value="1"/>
</dbReference>
<dbReference type="EMBL" id="CP014245">
    <property type="protein sequence ID" value="AMD20986.1"/>
    <property type="molecule type" value="Genomic_DNA"/>
</dbReference>
<dbReference type="AlphaFoldDB" id="A0A109UX95"/>
<dbReference type="GeneID" id="28724259"/>
<dbReference type="InterPro" id="IPR017853">
    <property type="entry name" value="GH"/>
</dbReference>
<protein>
    <submittedName>
        <fullName evidence="7">HEL295Wp</fullName>
    </submittedName>
</protein>
<dbReference type="GO" id="GO:0009986">
    <property type="term" value="C:cell surface"/>
    <property type="evidence" value="ECO:0007669"/>
    <property type="project" value="TreeGrafter"/>
</dbReference>
<evidence type="ECO:0000256" key="3">
    <source>
        <dbReference type="ARBA" id="ARBA00023295"/>
    </source>
</evidence>
<organism evidence="7 8">
    <name type="scientific">Eremothecium sinecaudum</name>
    <dbReference type="NCBI Taxonomy" id="45286"/>
    <lineage>
        <taxon>Eukaryota</taxon>
        <taxon>Fungi</taxon>
        <taxon>Dikarya</taxon>
        <taxon>Ascomycota</taxon>
        <taxon>Saccharomycotina</taxon>
        <taxon>Saccharomycetes</taxon>
        <taxon>Saccharomycetales</taxon>
        <taxon>Saccharomycetaceae</taxon>
        <taxon>Eremothecium</taxon>
    </lineage>
</organism>
<dbReference type="GO" id="GO:0071555">
    <property type="term" value="P:cell wall organization"/>
    <property type="evidence" value="ECO:0007669"/>
    <property type="project" value="UniProtKB-KW"/>
</dbReference>
<dbReference type="InterPro" id="IPR050386">
    <property type="entry name" value="Glycosyl_hydrolase_5"/>
</dbReference>
<evidence type="ECO:0000259" key="6">
    <source>
        <dbReference type="Pfam" id="PF00150"/>
    </source>
</evidence>
<dbReference type="PANTHER" id="PTHR31297:SF43">
    <property type="entry name" value="GLUCAN 1,3-BETA-GLUCOSIDASE 3"/>
    <property type="match status" value="1"/>
</dbReference>
<accession>A0A109UX95</accession>
<dbReference type="Proteomes" id="UP000243052">
    <property type="component" value="Chromosome v"/>
</dbReference>
<reference evidence="7 8" key="1">
    <citation type="submission" date="2016-01" db="EMBL/GenBank/DDBJ databases">
        <title>Genome sequence of the yeast Holleya sinecauda.</title>
        <authorList>
            <person name="Dietrich F.S."/>
        </authorList>
    </citation>
    <scope>NUCLEOTIDE SEQUENCE [LARGE SCALE GENOMIC DNA]</scope>
    <source>
        <strain evidence="7 8">ATCC 58844</strain>
    </source>
</reference>
<evidence type="ECO:0000313" key="8">
    <source>
        <dbReference type="Proteomes" id="UP000243052"/>
    </source>
</evidence>
<dbReference type="Gene3D" id="3.20.20.80">
    <property type="entry name" value="Glycosidases"/>
    <property type="match status" value="1"/>
</dbReference>
<dbReference type="InterPro" id="IPR001547">
    <property type="entry name" value="Glyco_hydro_5"/>
</dbReference>
<dbReference type="STRING" id="45286.A0A109UX95"/>
<sequence>MFKKIQRVLPCVTAEQPLPYKPTALLDIAAPNPDFDPSVIYQNRRNCGVNFGSLFVLEKWIFESLFNDDSKTELEAVTLLNSKNGTKGAAEKLKKHYEDYLDRVEWDWLVETGVTSIRLPIGYWHVNNGAFVRGTLFEKVKNVYQQAMPWDFVKALIEEASKHKIGVLLDIHGLPGGANGEAHGGEGKDPTFFSTSKFVDLVCDEIIPFMVMDTARFSNVVGIQCVNEAAFNYEAVNEKKYYQRALRAIREHSQYLPLVISDGWWPDQWSYWLRANNLAAEIVIDSHVYRTFQDSDREKSAEEIIDDLKASIKLDPTTGDFMVGEFSCVLDEQTWSKSKGNRQELAKQFGQKQVSIFNKVATCGWYFWTYMFQHGDGGDWGFVPSVTSGAIPRRQRNAVKVDDKVIQGFIDEHNKYWDGKGGDKMEHWRFADALKGTVKDIQAFDRLDNSRIGRLHFWRQMRREQYIRAKGDSDYMWEWDQGFEKALAEFNK</sequence>
<evidence type="ECO:0000256" key="2">
    <source>
        <dbReference type="ARBA" id="ARBA00022801"/>
    </source>
</evidence>
<evidence type="ECO:0000256" key="4">
    <source>
        <dbReference type="ARBA" id="ARBA00023316"/>
    </source>
</evidence>
<keyword evidence="3 5" id="KW-0326">Glycosidase</keyword>
<dbReference type="GO" id="GO:0009251">
    <property type="term" value="P:glucan catabolic process"/>
    <property type="evidence" value="ECO:0007669"/>
    <property type="project" value="TreeGrafter"/>
</dbReference>
<dbReference type="GO" id="GO:0005576">
    <property type="term" value="C:extracellular region"/>
    <property type="evidence" value="ECO:0007669"/>
    <property type="project" value="TreeGrafter"/>
</dbReference>
<keyword evidence="8" id="KW-1185">Reference proteome</keyword>
<dbReference type="OrthoDB" id="1887033at2759"/>
<comment type="similarity">
    <text evidence="1 5">Belongs to the glycosyl hydrolase 5 (cellulase A) family.</text>
</comment>
<keyword evidence="4" id="KW-0961">Cell wall biogenesis/degradation</keyword>
<feature type="domain" description="Glycoside hydrolase family 5" evidence="6">
    <location>
        <begin position="110"/>
        <end position="368"/>
    </location>
</feature>
<dbReference type="SUPFAM" id="SSF51445">
    <property type="entry name" value="(Trans)glycosidases"/>
    <property type="match status" value="1"/>
</dbReference>
<dbReference type="GO" id="GO:0005737">
    <property type="term" value="C:cytoplasm"/>
    <property type="evidence" value="ECO:0007669"/>
    <property type="project" value="UniProtKB-ARBA"/>
</dbReference>
<dbReference type="RefSeq" id="XP_017987982.1">
    <property type="nucleotide sequence ID" value="XM_018132737.1"/>
</dbReference>
<dbReference type="FunFam" id="3.20.20.80:FF:000100">
    <property type="entry name" value="Glycoside hydrolase superfamily"/>
    <property type="match status" value="1"/>
</dbReference>
<name>A0A109UX95_9SACH</name>
<dbReference type="GO" id="GO:0046557">
    <property type="term" value="F:glucan endo-1,6-beta-glucosidase activity"/>
    <property type="evidence" value="ECO:0007669"/>
    <property type="project" value="TreeGrafter"/>
</dbReference>
<keyword evidence="2 5" id="KW-0378">Hydrolase</keyword>
<proteinExistence type="inferred from homology"/>
<evidence type="ECO:0000256" key="5">
    <source>
        <dbReference type="RuleBase" id="RU361153"/>
    </source>
</evidence>